<protein>
    <submittedName>
        <fullName evidence="1">Uncharacterized protein</fullName>
    </submittedName>
</protein>
<dbReference type="EMBL" id="CP072369">
    <property type="protein sequence ID" value="QUB86114.1"/>
    <property type="molecule type" value="Genomic_DNA"/>
</dbReference>
<evidence type="ECO:0000313" key="4">
    <source>
        <dbReference type="Proteomes" id="UP000682005"/>
    </source>
</evidence>
<dbReference type="Proteomes" id="UP000682005">
    <property type="component" value="Chromosome 2"/>
</dbReference>
<sequence length="157" mass="18469">MAGEYKNNQQNNTSFIRQWVERCGNTSQDFHDDYHIDEIVDSLPKDKDLWWDASVHIYNDFTRYIKELNLEIGVMLCVSISDSYTKTRLPFKWDNAILKGVDTPPSLYIYNKDNADVILWLKKSSLSECKYIKGTKVYYHEVKEADDCYKTIFITQG</sequence>
<accession>A0A0K1NN47</accession>
<gene>
    <name evidence="1" type="ORF">ADJ77_12055</name>
    <name evidence="2" type="ORF">J5A51_02285</name>
</gene>
<dbReference type="STRING" id="1236517.ADJ77_12055"/>
<evidence type="ECO:0000313" key="2">
    <source>
        <dbReference type="EMBL" id="QUB86114.1"/>
    </source>
</evidence>
<evidence type="ECO:0000313" key="3">
    <source>
        <dbReference type="Proteomes" id="UP000060345"/>
    </source>
</evidence>
<reference evidence="2 4" key="2">
    <citation type="submission" date="2021-03" db="EMBL/GenBank/DDBJ databases">
        <title>Human Oral Microbial Genomes.</title>
        <authorList>
            <person name="Johnston C.D."/>
            <person name="Chen T."/>
            <person name="Dewhirst F.E."/>
        </authorList>
    </citation>
    <scope>NUCLEOTIDE SEQUENCE [LARGE SCALE GENOMIC DNA]</scope>
    <source>
        <strain evidence="2 4">W1435</strain>
    </source>
</reference>
<dbReference type="Proteomes" id="UP000060345">
    <property type="component" value="Chromosome 2"/>
</dbReference>
<dbReference type="KEGG" id="pfus:ADJ77_12055"/>
<keyword evidence="4" id="KW-1185">Reference proteome</keyword>
<organism evidence="1 3">
    <name type="scientific">Prevotella fusca JCM 17724</name>
    <dbReference type="NCBI Taxonomy" id="1236517"/>
    <lineage>
        <taxon>Bacteria</taxon>
        <taxon>Pseudomonadati</taxon>
        <taxon>Bacteroidota</taxon>
        <taxon>Bacteroidia</taxon>
        <taxon>Bacteroidales</taxon>
        <taxon>Prevotellaceae</taxon>
        <taxon>Prevotella</taxon>
    </lineage>
</organism>
<dbReference type="RefSeq" id="WP_025078600.1">
    <property type="nucleotide sequence ID" value="NZ_BAKO01000019.1"/>
</dbReference>
<reference evidence="1 3" key="1">
    <citation type="submission" date="2015-07" db="EMBL/GenBank/DDBJ databases">
        <authorList>
            <person name="Noorani M."/>
        </authorList>
    </citation>
    <scope>NUCLEOTIDE SEQUENCE [LARGE SCALE GENOMIC DNA]</scope>
    <source>
        <strain evidence="1 3">W1435</strain>
    </source>
</reference>
<evidence type="ECO:0000313" key="1">
    <source>
        <dbReference type="EMBL" id="AKU70480.1"/>
    </source>
</evidence>
<dbReference type="AlphaFoldDB" id="A0A0K1NN47"/>
<dbReference type="EMBL" id="CP012075">
    <property type="protein sequence ID" value="AKU70480.1"/>
    <property type="molecule type" value="Genomic_DNA"/>
</dbReference>
<dbReference type="OrthoDB" id="9889997at2"/>
<proteinExistence type="predicted"/>
<name>A0A0K1NN47_9BACT</name>